<name>A0ABR7QGY7_9FLAO</name>
<evidence type="ECO:0000256" key="1">
    <source>
        <dbReference type="SAM" id="SignalP"/>
    </source>
</evidence>
<dbReference type="Proteomes" id="UP000619238">
    <property type="component" value="Unassembled WGS sequence"/>
</dbReference>
<dbReference type="RefSeq" id="WP_187564730.1">
    <property type="nucleotide sequence ID" value="NZ_JACGWS010000025.1"/>
</dbReference>
<keyword evidence="3" id="KW-1185">Reference proteome</keyword>
<accession>A0ABR7QGY7</accession>
<gene>
    <name evidence="2" type="ORF">H2O64_23675</name>
</gene>
<comment type="caution">
    <text evidence="2">The sequence shown here is derived from an EMBL/GenBank/DDBJ whole genome shotgun (WGS) entry which is preliminary data.</text>
</comment>
<dbReference type="EMBL" id="JACGWS010000025">
    <property type="protein sequence ID" value="MBC8757688.1"/>
    <property type="molecule type" value="Genomic_DNA"/>
</dbReference>
<evidence type="ECO:0000313" key="2">
    <source>
        <dbReference type="EMBL" id="MBC8757688.1"/>
    </source>
</evidence>
<organism evidence="2 3">
    <name type="scientific">Kordia aestuariivivens</name>
    <dbReference type="NCBI Taxonomy" id="2759037"/>
    <lineage>
        <taxon>Bacteria</taxon>
        <taxon>Pseudomonadati</taxon>
        <taxon>Bacteroidota</taxon>
        <taxon>Flavobacteriia</taxon>
        <taxon>Flavobacteriales</taxon>
        <taxon>Flavobacteriaceae</taxon>
        <taxon>Kordia</taxon>
    </lineage>
</organism>
<feature type="signal peptide" evidence="1">
    <location>
        <begin position="1"/>
        <end position="17"/>
    </location>
</feature>
<reference evidence="2 3" key="1">
    <citation type="submission" date="2020-07" db="EMBL/GenBank/DDBJ databases">
        <title>Description of Kordia aestuariivivens sp. nov., isolated from a tidal flat.</title>
        <authorList>
            <person name="Park S."/>
            <person name="Yoon J.-H."/>
        </authorList>
    </citation>
    <scope>NUCLEOTIDE SEQUENCE [LARGE SCALE GENOMIC DNA]</scope>
    <source>
        <strain evidence="2 3">YSTF-M3</strain>
    </source>
</reference>
<keyword evidence="1" id="KW-0732">Signal</keyword>
<proteinExistence type="predicted"/>
<protein>
    <recommendedName>
        <fullName evidence="4">DUF4625 domain-containing protein</fullName>
    </recommendedName>
</protein>
<feature type="chain" id="PRO_5046150026" description="DUF4625 domain-containing protein" evidence="1">
    <location>
        <begin position="18"/>
        <end position="293"/>
    </location>
</feature>
<evidence type="ECO:0008006" key="4">
    <source>
        <dbReference type="Google" id="ProtNLM"/>
    </source>
</evidence>
<evidence type="ECO:0000313" key="3">
    <source>
        <dbReference type="Proteomes" id="UP000619238"/>
    </source>
</evidence>
<sequence length="293" mass="32802">MKLKHIYIALIACICFACESGTSQNKNYITDLTIDNNGLTCDGITMGNHTGNIKKSEFSYGEKITLYYKNMTGFVLQDSLAYPNMDIFVTNKKGDTVMSQKDLFKNIKEGYTEEDLNLRSNLTFAAPMIPNNSYQMHINVIDKNSDGYFNLKKDFTIIENPLLKTKADGLTYKILYLYSQTRDIAIVDDNISPNESVYILLEDLEGYAIDADGKVDLLASISLTEANGRVINENNNLFPEPVSAVDLKDQLYASLKVTEGQISNPVTCVFKVKDKKSGHTFETSVDLIVAKKK</sequence>